<dbReference type="PANTHER" id="PTHR48067">
    <property type="entry name" value="GPI-ANCHOR TRANSAMIDASE"/>
    <property type="match status" value="1"/>
</dbReference>
<sequence length="339" mass="37926">MPPTRRPWARLAAVLVALLAVALGALPYLVPELFVDKGQIDALTRFFAPTDAANATAAPTRSQRAAAHTNNWAVLVCTSKFWFNYRHMANTLGMYRTVKRLGVPDSHIILMLADDAACNARNPYPGAVWPASSKDLDLYGDDVEVDYRGYEVTVPNFLRLLTGRVPAHTPRSKRLESDEHSNVFLYMTGHGGKEFLKFQDSEEISAHDLADAVEQMWEKRRYHELLFMIDTCQASSMLQPFYSPNVLAVGSSQTGQNSYSYNVDSGVGVPLIDRYTRAVLEFMEHVDRTSNKTLQDLFDSVDPAAIHSDPDVRKDLFARAMDQVRVTDFFGSVAQVELT</sequence>
<feature type="chain" id="PRO_5042235437" evidence="6">
    <location>
        <begin position="25"/>
        <end position="339"/>
    </location>
</feature>
<dbReference type="GO" id="GO:0042765">
    <property type="term" value="C:GPI-anchor transamidase complex"/>
    <property type="evidence" value="ECO:0007669"/>
    <property type="project" value="InterPro"/>
</dbReference>
<dbReference type="RefSeq" id="XP_060122583.1">
    <property type="nucleotide sequence ID" value="XM_060266600.1"/>
</dbReference>
<evidence type="ECO:0000256" key="2">
    <source>
        <dbReference type="ARBA" id="ARBA00009941"/>
    </source>
</evidence>
<accession>A0AAF0F4J8</accession>
<evidence type="ECO:0000256" key="4">
    <source>
        <dbReference type="ARBA" id="ARBA00022729"/>
    </source>
</evidence>
<dbReference type="GO" id="GO:0006506">
    <property type="term" value="P:GPI anchor biosynthetic process"/>
    <property type="evidence" value="ECO:0007669"/>
    <property type="project" value="UniProtKB-KW"/>
</dbReference>
<dbReference type="GO" id="GO:0016255">
    <property type="term" value="P:attachment of GPI anchor to protein"/>
    <property type="evidence" value="ECO:0007669"/>
    <property type="project" value="InterPro"/>
</dbReference>
<dbReference type="EMBL" id="CP119961">
    <property type="protein sequence ID" value="WFD39686.1"/>
    <property type="molecule type" value="Genomic_DNA"/>
</dbReference>
<feature type="signal peptide" evidence="6">
    <location>
        <begin position="1"/>
        <end position="24"/>
    </location>
</feature>
<dbReference type="InterPro" id="IPR001096">
    <property type="entry name" value="Peptidase_C13"/>
</dbReference>
<dbReference type="GO" id="GO:0003923">
    <property type="term" value="F:GPI-anchor transamidase activity"/>
    <property type="evidence" value="ECO:0007669"/>
    <property type="project" value="InterPro"/>
</dbReference>
<keyword evidence="8" id="KW-1185">Reference proteome</keyword>
<evidence type="ECO:0000256" key="1">
    <source>
        <dbReference type="ARBA" id="ARBA00004687"/>
    </source>
</evidence>
<reference evidence="7" key="1">
    <citation type="submission" date="2023-03" db="EMBL/GenBank/DDBJ databases">
        <title>Mating type loci evolution in Malassezia.</title>
        <authorList>
            <person name="Coelho M.A."/>
        </authorList>
    </citation>
    <scope>NUCLEOTIDE SEQUENCE</scope>
    <source>
        <strain evidence="7">CBS 9431</strain>
    </source>
</reference>
<protein>
    <submittedName>
        <fullName evidence="7">Glycosylphosphatidylinositol anchor biosynthesis</fullName>
    </submittedName>
</protein>
<proteinExistence type="inferred from homology"/>
<comment type="pathway">
    <text evidence="1">Glycolipid biosynthesis; glycosylphosphatidylinositol-anchor biosynthesis.</text>
</comment>
<keyword evidence="3" id="KW-0337">GPI-anchor biosynthesis</keyword>
<dbReference type="PRINTS" id="PR00776">
    <property type="entry name" value="HEMOGLOBNASE"/>
</dbReference>
<name>A0AAF0F4J8_9BASI</name>
<comment type="similarity">
    <text evidence="2">Belongs to the peptidase C13 family.</text>
</comment>
<feature type="active site" evidence="5">
    <location>
        <position position="190"/>
    </location>
</feature>
<keyword evidence="4 6" id="KW-0732">Signal</keyword>
<evidence type="ECO:0000313" key="8">
    <source>
        <dbReference type="Proteomes" id="UP001217754"/>
    </source>
</evidence>
<evidence type="ECO:0000256" key="5">
    <source>
        <dbReference type="PIRSR" id="PIRSR019663-1"/>
    </source>
</evidence>
<dbReference type="InterPro" id="IPR028361">
    <property type="entry name" value="GPI_transamidase"/>
</dbReference>
<dbReference type="PANTHER" id="PTHR48067:SF1">
    <property type="entry name" value="GPI-ANCHOR TRANSAMIDASE"/>
    <property type="match status" value="1"/>
</dbReference>
<evidence type="ECO:0000313" key="7">
    <source>
        <dbReference type="EMBL" id="WFD39686.1"/>
    </source>
</evidence>
<feature type="active site" description="Nucleophile" evidence="5">
    <location>
        <position position="232"/>
    </location>
</feature>
<dbReference type="GO" id="GO:0006508">
    <property type="term" value="P:proteolysis"/>
    <property type="evidence" value="ECO:0007669"/>
    <property type="project" value="InterPro"/>
</dbReference>
<dbReference type="FunFam" id="3.40.50.1460:FF:000016">
    <property type="entry name" value="GPI-anchor transamidase, putative"/>
    <property type="match status" value="1"/>
</dbReference>
<evidence type="ECO:0000256" key="6">
    <source>
        <dbReference type="SAM" id="SignalP"/>
    </source>
</evidence>
<organism evidence="7 8">
    <name type="scientific">Malassezia japonica</name>
    <dbReference type="NCBI Taxonomy" id="223818"/>
    <lineage>
        <taxon>Eukaryota</taxon>
        <taxon>Fungi</taxon>
        <taxon>Dikarya</taxon>
        <taxon>Basidiomycota</taxon>
        <taxon>Ustilaginomycotina</taxon>
        <taxon>Malasseziomycetes</taxon>
        <taxon>Malasseziales</taxon>
        <taxon>Malasseziaceae</taxon>
        <taxon>Malassezia</taxon>
    </lineage>
</organism>
<dbReference type="GeneID" id="85226317"/>
<gene>
    <name evidence="7" type="primary">GPI8</name>
    <name evidence="7" type="ORF">MJAP1_002666</name>
</gene>
<dbReference type="PIRSF" id="PIRSF500138">
    <property type="entry name" value="GPI8"/>
    <property type="match status" value="1"/>
</dbReference>
<evidence type="ECO:0000256" key="3">
    <source>
        <dbReference type="ARBA" id="ARBA00022502"/>
    </source>
</evidence>
<dbReference type="Proteomes" id="UP001217754">
    <property type="component" value="Chromosome 4"/>
</dbReference>
<dbReference type="AlphaFoldDB" id="A0AAF0F4J8"/>
<dbReference type="Gene3D" id="3.40.50.1460">
    <property type="match status" value="1"/>
</dbReference>
<dbReference type="PIRSF" id="PIRSF019663">
    <property type="entry name" value="Legumain"/>
    <property type="match status" value="1"/>
</dbReference>
<dbReference type="Pfam" id="PF01650">
    <property type="entry name" value="Peptidase_C13"/>
    <property type="match status" value="1"/>
</dbReference>